<evidence type="ECO:0000256" key="5">
    <source>
        <dbReference type="ARBA" id="ARBA00023002"/>
    </source>
</evidence>
<organism evidence="8 9">
    <name type="scientific">Hydrotalea sandarakina</name>
    <dbReference type="NCBI Taxonomy" id="1004304"/>
    <lineage>
        <taxon>Bacteria</taxon>
        <taxon>Pseudomonadati</taxon>
        <taxon>Bacteroidota</taxon>
        <taxon>Chitinophagia</taxon>
        <taxon>Chitinophagales</taxon>
        <taxon>Chitinophagaceae</taxon>
        <taxon>Hydrotalea</taxon>
    </lineage>
</organism>
<evidence type="ECO:0000256" key="3">
    <source>
        <dbReference type="ARBA" id="ARBA00022630"/>
    </source>
</evidence>
<keyword evidence="4" id="KW-0274">FAD</keyword>
<keyword evidence="3" id="KW-0285">Flavoprotein</keyword>
<dbReference type="Pfam" id="PF00732">
    <property type="entry name" value="GMC_oxred_N"/>
    <property type="match status" value="1"/>
</dbReference>
<comment type="similarity">
    <text evidence="2">Belongs to the GMC oxidoreductase family.</text>
</comment>
<evidence type="ECO:0000313" key="9">
    <source>
        <dbReference type="Proteomes" id="UP000249720"/>
    </source>
</evidence>
<comment type="cofactor">
    <cofactor evidence="1">
        <name>FAD</name>
        <dbReference type="ChEBI" id="CHEBI:57692"/>
    </cofactor>
</comment>
<dbReference type="OrthoDB" id="1154541at2"/>
<proteinExistence type="inferred from homology"/>
<dbReference type="AlphaFoldDB" id="A0A2W7RM26"/>
<dbReference type="PANTHER" id="PTHR42784">
    <property type="entry name" value="PYRANOSE 2-OXIDASE"/>
    <property type="match status" value="1"/>
</dbReference>
<dbReference type="Pfam" id="PF05199">
    <property type="entry name" value="GMC_oxred_C"/>
    <property type="match status" value="1"/>
</dbReference>
<sequence>MPQDNTNIHLNTKAKVQNTYDAIVIGSGISGGWAAKELTEKGLKTLLLERGRDVVHIKDYPTATLNPWDFPHRGRMPLKVVTENPVVARCYAFGEATNHFFVKDVEHPYVQEKPFDWIRGYQVGGKSLLWARQTQRWSRFDFEGPERDGFAIPWPFTYNELAPWYSHVEKFVGISGNKDGLETLPDGEFLPPWELNCAEKTIQQRIMQKYKDRFVVQGRCAHLTKPNPIHIEQGRNQCQARSLCERGCPFGGYFSSNASTLPWAEKTGNLTLMPNSVVHSIIYDDKLQKATGVRVINAITKETVEYYAKIIFVNASTLNTNLILLNSVSNRFPNGLGNDSGLLGKYIAFHNYRGHVSAAFDGPLDKYYYGRRPTQAMMPNFRNVYKQETDFLRGYMVHYSAGRGRAAANGIGAEFKEAMTEPGNWYVSMMMQGETIPKETNHVRLSTTEKDEWGIPQLITAVDYDENDEKLLKDFLTQGSEMLAAAGCTNIQTHDSHQAPGLDIHEMGGVRMGKDAKKALLNEWNQMHHCKNVFVTDGACMVSTSTQNPSLTYMAITARAANYAVEQLKKNNI</sequence>
<feature type="domain" description="Glucose-methanol-choline oxidoreductase N-terminal" evidence="6">
    <location>
        <begin position="230"/>
        <end position="327"/>
    </location>
</feature>
<protein>
    <submittedName>
        <fullName evidence="8">Choline dehydrogenase-like flavoprotein</fullName>
    </submittedName>
</protein>
<evidence type="ECO:0000256" key="1">
    <source>
        <dbReference type="ARBA" id="ARBA00001974"/>
    </source>
</evidence>
<feature type="domain" description="Glucose-methanol-choline oxidoreductase C-terminal" evidence="7">
    <location>
        <begin position="437"/>
        <end position="556"/>
    </location>
</feature>
<dbReference type="GO" id="GO:0050660">
    <property type="term" value="F:flavin adenine dinucleotide binding"/>
    <property type="evidence" value="ECO:0007669"/>
    <property type="project" value="InterPro"/>
</dbReference>
<dbReference type="InterPro" id="IPR036188">
    <property type="entry name" value="FAD/NAD-bd_sf"/>
</dbReference>
<dbReference type="GO" id="GO:0016614">
    <property type="term" value="F:oxidoreductase activity, acting on CH-OH group of donors"/>
    <property type="evidence" value="ECO:0007669"/>
    <property type="project" value="InterPro"/>
</dbReference>
<dbReference type="InterPro" id="IPR000172">
    <property type="entry name" value="GMC_OxRdtase_N"/>
</dbReference>
<keyword evidence="9" id="KW-1185">Reference proteome</keyword>
<evidence type="ECO:0000259" key="7">
    <source>
        <dbReference type="Pfam" id="PF05199"/>
    </source>
</evidence>
<dbReference type="Gene3D" id="3.50.50.60">
    <property type="entry name" value="FAD/NAD(P)-binding domain"/>
    <property type="match status" value="2"/>
</dbReference>
<evidence type="ECO:0000313" key="8">
    <source>
        <dbReference type="EMBL" id="PZX59540.1"/>
    </source>
</evidence>
<keyword evidence="5" id="KW-0560">Oxidoreductase</keyword>
<dbReference type="InterPro" id="IPR007867">
    <property type="entry name" value="GMC_OxRtase_C"/>
</dbReference>
<dbReference type="SUPFAM" id="SSF54373">
    <property type="entry name" value="FAD-linked reductases, C-terminal domain"/>
    <property type="match status" value="1"/>
</dbReference>
<dbReference type="RefSeq" id="WP_111297263.1">
    <property type="nucleotide sequence ID" value="NZ_QKZV01000013.1"/>
</dbReference>
<dbReference type="InterPro" id="IPR051473">
    <property type="entry name" value="P2Ox-like"/>
</dbReference>
<dbReference type="EMBL" id="QKZV01000013">
    <property type="protein sequence ID" value="PZX59540.1"/>
    <property type="molecule type" value="Genomic_DNA"/>
</dbReference>
<evidence type="ECO:0000256" key="4">
    <source>
        <dbReference type="ARBA" id="ARBA00022827"/>
    </source>
</evidence>
<dbReference type="SUPFAM" id="SSF51905">
    <property type="entry name" value="FAD/NAD(P)-binding domain"/>
    <property type="match status" value="1"/>
</dbReference>
<accession>A0A2W7RM26</accession>
<evidence type="ECO:0000256" key="2">
    <source>
        <dbReference type="ARBA" id="ARBA00010790"/>
    </source>
</evidence>
<name>A0A2W7RM26_9BACT</name>
<reference evidence="8 9" key="1">
    <citation type="submission" date="2018-06" db="EMBL/GenBank/DDBJ databases">
        <title>Genomic Encyclopedia of Archaeal and Bacterial Type Strains, Phase II (KMG-II): from individual species to whole genera.</title>
        <authorList>
            <person name="Goeker M."/>
        </authorList>
    </citation>
    <scope>NUCLEOTIDE SEQUENCE [LARGE SCALE GENOMIC DNA]</scope>
    <source>
        <strain evidence="8 9">DSM 23241</strain>
    </source>
</reference>
<gene>
    <name evidence="8" type="ORF">LX80_02787</name>
</gene>
<dbReference type="PANTHER" id="PTHR42784:SF1">
    <property type="entry name" value="PYRANOSE 2-OXIDASE"/>
    <property type="match status" value="1"/>
</dbReference>
<evidence type="ECO:0000259" key="6">
    <source>
        <dbReference type="Pfam" id="PF00732"/>
    </source>
</evidence>
<dbReference type="Proteomes" id="UP000249720">
    <property type="component" value="Unassembled WGS sequence"/>
</dbReference>
<comment type="caution">
    <text evidence="8">The sequence shown here is derived from an EMBL/GenBank/DDBJ whole genome shotgun (WGS) entry which is preliminary data.</text>
</comment>